<dbReference type="InterPro" id="IPR050309">
    <property type="entry name" value="Type-B_Carboxylest/Lipase"/>
</dbReference>
<proteinExistence type="inferred from homology"/>
<dbReference type="Proteomes" id="UP000199421">
    <property type="component" value="Unassembled WGS sequence"/>
</dbReference>
<keyword evidence="6" id="KW-1185">Reference proteome</keyword>
<dbReference type="AlphaFoldDB" id="A0A1H7H5U0"/>
<dbReference type="GO" id="GO:0016787">
    <property type="term" value="F:hydrolase activity"/>
    <property type="evidence" value="ECO:0007669"/>
    <property type="project" value="UniProtKB-KW"/>
</dbReference>
<evidence type="ECO:0000256" key="2">
    <source>
        <dbReference type="ARBA" id="ARBA00022801"/>
    </source>
</evidence>
<dbReference type="RefSeq" id="WP_093317133.1">
    <property type="nucleotide sequence ID" value="NZ_FOAF01000001.1"/>
</dbReference>
<dbReference type="SUPFAM" id="SSF53474">
    <property type="entry name" value="alpha/beta-Hydrolases"/>
    <property type="match status" value="1"/>
</dbReference>
<evidence type="ECO:0000313" key="6">
    <source>
        <dbReference type="Proteomes" id="UP000199421"/>
    </source>
</evidence>
<dbReference type="EMBL" id="FOAF01000001">
    <property type="protein sequence ID" value="SEK44662.1"/>
    <property type="molecule type" value="Genomic_DNA"/>
</dbReference>
<keyword evidence="2 3" id="KW-0378">Hydrolase</keyword>
<dbReference type="STRING" id="407022.SAMN05661044_00266"/>
<reference evidence="6" key="1">
    <citation type="submission" date="2016-10" db="EMBL/GenBank/DDBJ databases">
        <authorList>
            <person name="Varghese N."/>
            <person name="Submissions S."/>
        </authorList>
    </citation>
    <scope>NUCLEOTIDE SEQUENCE [LARGE SCALE GENOMIC DNA]</scope>
    <source>
        <strain evidence="6">DSM 18733</strain>
    </source>
</reference>
<gene>
    <name evidence="5" type="ORF">SAMN05661044_00266</name>
</gene>
<accession>A0A1H7H5U0</accession>
<dbReference type="InterPro" id="IPR029058">
    <property type="entry name" value="AB_hydrolase_fold"/>
</dbReference>
<protein>
    <recommendedName>
        <fullName evidence="3">Carboxylic ester hydrolase</fullName>
        <ecNumber evidence="3">3.1.1.-</ecNumber>
    </recommendedName>
</protein>
<comment type="similarity">
    <text evidence="1 3">Belongs to the type-B carboxylesterase/lipase family.</text>
</comment>
<dbReference type="Pfam" id="PF00135">
    <property type="entry name" value="COesterase"/>
    <property type="match status" value="1"/>
</dbReference>
<organism evidence="5 6">
    <name type="scientific">Olivibacter domesticus</name>
    <name type="common">Pseudosphingobacterium domesticum</name>
    <dbReference type="NCBI Taxonomy" id="407022"/>
    <lineage>
        <taxon>Bacteria</taxon>
        <taxon>Pseudomonadati</taxon>
        <taxon>Bacteroidota</taxon>
        <taxon>Sphingobacteriia</taxon>
        <taxon>Sphingobacteriales</taxon>
        <taxon>Sphingobacteriaceae</taxon>
        <taxon>Olivibacter</taxon>
    </lineage>
</organism>
<dbReference type="InterPro" id="IPR019826">
    <property type="entry name" value="Carboxylesterase_B_AS"/>
</dbReference>
<dbReference type="InterPro" id="IPR002018">
    <property type="entry name" value="CarbesteraseB"/>
</dbReference>
<feature type="domain" description="Carboxylesterase type B" evidence="4">
    <location>
        <begin position="7"/>
        <end position="315"/>
    </location>
</feature>
<dbReference type="EC" id="3.1.1.-" evidence="3"/>
<sequence>MTDIAFKTSEGTILGWRDGNVIRATGIPYATAERYQKPEETTALRWGEPYAATKWSPACPQSFSPILREVLGMDMLNGLPLNENCQHLSITLPPQDRSSSPRPVMVWVHGGSYLTGAGDATVYDPALLVCEQQVIVVNINYRLGLFGFLGGYNDIPANLGLLDIIAALRWIKKHIEAFGGDPGNITLFGQSAGGDAIAHVMSAEGIEGLFHRVIIQSAPLGIRKGKTAITKSMIRKMEGLAKDATVEELLALQNTMLFSMKRVGLKGEMPFGVQYGHPPLPMEDRVEEVWRQRAGQWDVLIGWTDRETALFAPFLKPLQHLAGIPLLGKPSLEWLIRKTTDWIYRTPGKVFAQLMLNSGRSVYEYQIDWGTKDNPFKAAHVIDIPLLFGSEQLWNDALLCKGKSAEELLTEGRSLRAIWAAFARTGVLEEELCIPGLVRYHRVMV</sequence>
<dbReference type="PROSITE" id="PS00122">
    <property type="entry name" value="CARBOXYLESTERASE_B_1"/>
    <property type="match status" value="1"/>
</dbReference>
<name>A0A1H7H5U0_OLID1</name>
<evidence type="ECO:0000256" key="3">
    <source>
        <dbReference type="RuleBase" id="RU361235"/>
    </source>
</evidence>
<evidence type="ECO:0000259" key="4">
    <source>
        <dbReference type="Pfam" id="PF00135"/>
    </source>
</evidence>
<dbReference type="Gene3D" id="3.40.50.1820">
    <property type="entry name" value="alpha/beta hydrolase"/>
    <property type="match status" value="1"/>
</dbReference>
<dbReference type="PANTHER" id="PTHR11559">
    <property type="entry name" value="CARBOXYLESTERASE"/>
    <property type="match status" value="1"/>
</dbReference>
<dbReference type="OrthoDB" id="9775851at2"/>
<evidence type="ECO:0000313" key="5">
    <source>
        <dbReference type="EMBL" id="SEK44662.1"/>
    </source>
</evidence>
<evidence type="ECO:0000256" key="1">
    <source>
        <dbReference type="ARBA" id="ARBA00005964"/>
    </source>
</evidence>